<protein>
    <submittedName>
        <fullName evidence="1">Uncharacterized protein</fullName>
    </submittedName>
</protein>
<dbReference type="Proteomes" id="UP000193411">
    <property type="component" value="Unassembled WGS sequence"/>
</dbReference>
<sequence length="79" mass="8644">MGKEPSVVCPSQDIAVGLAALEHSFSVHDMLALWPYWSPISLSVRLSCNTLIMIEACAVYTIAKHNAVRARAYTSLQPI</sequence>
<proteinExistence type="predicted"/>
<comment type="caution">
    <text evidence="1">The sequence shown here is derived from an EMBL/GenBank/DDBJ whole genome shotgun (WGS) entry which is preliminary data.</text>
</comment>
<accession>A0A1Y2I3I5</accession>
<reference evidence="1 2" key="1">
    <citation type="submission" date="2016-07" db="EMBL/GenBank/DDBJ databases">
        <title>Pervasive Adenine N6-methylation of Active Genes in Fungi.</title>
        <authorList>
            <consortium name="DOE Joint Genome Institute"/>
            <person name="Mondo S.J."/>
            <person name="Dannebaum R.O."/>
            <person name="Kuo R.C."/>
            <person name="Labutti K."/>
            <person name="Haridas S."/>
            <person name="Kuo A."/>
            <person name="Salamov A."/>
            <person name="Ahrendt S.R."/>
            <person name="Lipzen A."/>
            <person name="Sullivan W."/>
            <person name="Andreopoulos W.B."/>
            <person name="Clum A."/>
            <person name="Lindquist E."/>
            <person name="Daum C."/>
            <person name="Ramamoorthy G.K."/>
            <person name="Gryganskyi A."/>
            <person name="Culley D."/>
            <person name="Magnuson J.K."/>
            <person name="James T.Y."/>
            <person name="O'Malley M.A."/>
            <person name="Stajich J.E."/>
            <person name="Spatafora J.W."/>
            <person name="Visel A."/>
            <person name="Grigoriev I.V."/>
        </authorList>
    </citation>
    <scope>NUCLEOTIDE SEQUENCE [LARGE SCALE GENOMIC DNA]</scope>
    <source>
        <strain evidence="1 2">PL171</strain>
    </source>
</reference>
<name>A0A1Y2I3I5_9FUNG</name>
<dbReference type="AlphaFoldDB" id="A0A1Y2I3I5"/>
<dbReference type="EMBL" id="MCFL01000004">
    <property type="protein sequence ID" value="ORZ39962.1"/>
    <property type="molecule type" value="Genomic_DNA"/>
</dbReference>
<evidence type="ECO:0000313" key="1">
    <source>
        <dbReference type="EMBL" id="ORZ39962.1"/>
    </source>
</evidence>
<organism evidence="1 2">
    <name type="scientific">Catenaria anguillulae PL171</name>
    <dbReference type="NCBI Taxonomy" id="765915"/>
    <lineage>
        <taxon>Eukaryota</taxon>
        <taxon>Fungi</taxon>
        <taxon>Fungi incertae sedis</taxon>
        <taxon>Blastocladiomycota</taxon>
        <taxon>Blastocladiomycetes</taxon>
        <taxon>Blastocladiales</taxon>
        <taxon>Catenariaceae</taxon>
        <taxon>Catenaria</taxon>
    </lineage>
</organism>
<keyword evidence="2" id="KW-1185">Reference proteome</keyword>
<evidence type="ECO:0000313" key="2">
    <source>
        <dbReference type="Proteomes" id="UP000193411"/>
    </source>
</evidence>
<gene>
    <name evidence="1" type="ORF">BCR44DRAFT_1425990</name>
</gene>